<keyword evidence="2" id="KW-1185">Reference proteome</keyword>
<proteinExistence type="predicted"/>
<dbReference type="EMBL" id="JBHTBL010000032">
    <property type="protein sequence ID" value="MFC7326063.1"/>
    <property type="molecule type" value="Genomic_DNA"/>
</dbReference>
<name>A0ABD6AP28_9EURY</name>
<evidence type="ECO:0000313" key="1">
    <source>
        <dbReference type="EMBL" id="MFC7326063.1"/>
    </source>
</evidence>
<gene>
    <name evidence="1" type="ORF">ACFQMF_16025</name>
</gene>
<organism evidence="1 2">
    <name type="scientific">Halorubrum rutilum</name>
    <dbReference type="NCBI Taxonomy" id="1364933"/>
    <lineage>
        <taxon>Archaea</taxon>
        <taxon>Methanobacteriati</taxon>
        <taxon>Methanobacteriota</taxon>
        <taxon>Stenosarchaea group</taxon>
        <taxon>Halobacteria</taxon>
        <taxon>Halobacteriales</taxon>
        <taxon>Haloferacaceae</taxon>
        <taxon>Halorubrum</taxon>
    </lineage>
</organism>
<protein>
    <submittedName>
        <fullName evidence="1">Uncharacterized protein</fullName>
    </submittedName>
</protein>
<dbReference type="AlphaFoldDB" id="A0ABD6AP28"/>
<dbReference type="Pfam" id="PF24373">
    <property type="entry name" value="DUF7529"/>
    <property type="match status" value="1"/>
</dbReference>
<comment type="caution">
    <text evidence="1">The sequence shown here is derived from an EMBL/GenBank/DDBJ whole genome shotgun (WGS) entry which is preliminary data.</text>
</comment>
<reference evidence="1 2" key="1">
    <citation type="journal article" date="2019" name="Int. J. Syst. Evol. Microbiol.">
        <title>The Global Catalogue of Microorganisms (GCM) 10K type strain sequencing project: providing services to taxonomists for standard genome sequencing and annotation.</title>
        <authorList>
            <consortium name="The Broad Institute Genomics Platform"/>
            <consortium name="The Broad Institute Genome Sequencing Center for Infectious Disease"/>
            <person name="Wu L."/>
            <person name="Ma J."/>
        </authorList>
    </citation>
    <scope>NUCLEOTIDE SEQUENCE [LARGE SCALE GENOMIC DNA]</scope>
    <source>
        <strain evidence="1 2">CGMCC 1.12554</strain>
    </source>
</reference>
<dbReference type="Proteomes" id="UP001596545">
    <property type="component" value="Unassembled WGS sequence"/>
</dbReference>
<sequence length="156" mass="17779">MSREKINRSNKALIHWEDLLDDVKTIASEYESDGWETLVLHPGDVSTVAEGNTGFRLVVPKSELEMLGEAVEGDEESFNEFELHRAPAEDLFLFVVVVKSSDHNRAIFFPAYYDPETDEEFVTAVREQGSVFSEITNLDQSQRYSFCHDDPSLFLP</sequence>
<evidence type="ECO:0000313" key="2">
    <source>
        <dbReference type="Proteomes" id="UP001596545"/>
    </source>
</evidence>
<dbReference type="RefSeq" id="WP_256409736.1">
    <property type="nucleotide sequence ID" value="NZ_JANHDN010000006.1"/>
</dbReference>
<dbReference type="InterPro" id="IPR055951">
    <property type="entry name" value="DUF7529"/>
</dbReference>
<accession>A0ABD6AP28</accession>